<accession>A0A8G2FBB1</accession>
<gene>
    <name evidence="1" type="ORF">SAMN05444001_11255</name>
</gene>
<dbReference type="AlphaFoldDB" id="A0A8G2FBB1"/>
<sequence length="287" mass="31811">MNKLNFLIASFVSLLIVSCADHDDPELAPIDTTKVKISAKVDERPDDKWMDVSEEMTISISDIEMSAPKGVVLRSISLIASNGNVRYTLDDKPYSGDPLEFKVPLSNKTGRLNFTLLGNLIQKNSRDAQIIIADNIQKIVFSEAPKFECEGWIYVSVKSKSTTGEEYNQSFEVRSSDHFTIAVPQEKLYWTPTSGTASTLEVSLGCGATAWSPNTTFDCKITNSAIGHSSGDKATLKITIPNTPGSLSDEKLQVYIESTYYGTWENVTIEPYKLINVFNVIETKQEQ</sequence>
<dbReference type="PROSITE" id="PS51257">
    <property type="entry name" value="PROKAR_LIPOPROTEIN"/>
    <property type="match status" value="1"/>
</dbReference>
<keyword evidence="2" id="KW-1185">Reference proteome</keyword>
<name>A0A8G2FBB1_9BACT</name>
<dbReference type="RefSeq" id="WP_103983725.1">
    <property type="nucleotide sequence ID" value="NZ_FNVS01000012.1"/>
</dbReference>
<dbReference type="EMBL" id="FNVS01000012">
    <property type="protein sequence ID" value="SEG01796.1"/>
    <property type="molecule type" value="Genomic_DNA"/>
</dbReference>
<organism evidence="1 2">
    <name type="scientific">Parabacteroides chinchillae</name>
    <dbReference type="NCBI Taxonomy" id="871327"/>
    <lineage>
        <taxon>Bacteria</taxon>
        <taxon>Pseudomonadati</taxon>
        <taxon>Bacteroidota</taxon>
        <taxon>Bacteroidia</taxon>
        <taxon>Bacteroidales</taxon>
        <taxon>Tannerellaceae</taxon>
        <taxon>Parabacteroides</taxon>
    </lineage>
</organism>
<comment type="caution">
    <text evidence="1">The sequence shown here is derived from an EMBL/GenBank/DDBJ whole genome shotgun (WGS) entry which is preliminary data.</text>
</comment>
<proteinExistence type="predicted"/>
<reference evidence="1 2" key="1">
    <citation type="submission" date="2016-10" db="EMBL/GenBank/DDBJ databases">
        <authorList>
            <person name="Varghese N."/>
            <person name="Submissions S."/>
        </authorList>
    </citation>
    <scope>NUCLEOTIDE SEQUENCE [LARGE SCALE GENOMIC DNA]</scope>
    <source>
        <strain evidence="1 2">DSM 29073</strain>
    </source>
</reference>
<protein>
    <submittedName>
        <fullName evidence="1">Uncharacterized protein</fullName>
    </submittedName>
</protein>
<evidence type="ECO:0000313" key="2">
    <source>
        <dbReference type="Proteomes" id="UP000236725"/>
    </source>
</evidence>
<evidence type="ECO:0000313" key="1">
    <source>
        <dbReference type="EMBL" id="SEG01796.1"/>
    </source>
</evidence>
<dbReference type="Proteomes" id="UP000236725">
    <property type="component" value="Unassembled WGS sequence"/>
</dbReference>